<dbReference type="Proteomes" id="UP000887013">
    <property type="component" value="Unassembled WGS sequence"/>
</dbReference>
<gene>
    <name evidence="1" type="ORF">NPIL_616971</name>
</gene>
<name>A0A8X6IB77_NEPPI</name>
<protein>
    <submittedName>
        <fullName evidence="1">Uncharacterized protein</fullName>
    </submittedName>
</protein>
<sequence>MQFIRDMVNPYPIRCATNKITIFQYFNSIWAVENEATNNFPAPPDLPSVSEAIDVKLVQDCLRQTENTSPDPDIIGYKHWILRA</sequence>
<evidence type="ECO:0000313" key="1">
    <source>
        <dbReference type="EMBL" id="GFS38778.1"/>
    </source>
</evidence>
<proteinExistence type="predicted"/>
<dbReference type="AlphaFoldDB" id="A0A8X6IB77"/>
<reference evidence="1" key="1">
    <citation type="submission" date="2020-08" db="EMBL/GenBank/DDBJ databases">
        <title>Multicomponent nature underlies the extraordinary mechanical properties of spider dragline silk.</title>
        <authorList>
            <person name="Kono N."/>
            <person name="Nakamura H."/>
            <person name="Mori M."/>
            <person name="Yoshida Y."/>
            <person name="Ohtoshi R."/>
            <person name="Malay A.D."/>
            <person name="Moran D.A.P."/>
            <person name="Tomita M."/>
            <person name="Numata K."/>
            <person name="Arakawa K."/>
        </authorList>
    </citation>
    <scope>NUCLEOTIDE SEQUENCE</scope>
</reference>
<accession>A0A8X6IB77</accession>
<comment type="caution">
    <text evidence="1">The sequence shown here is derived from an EMBL/GenBank/DDBJ whole genome shotgun (WGS) entry which is preliminary data.</text>
</comment>
<dbReference type="EMBL" id="BMAW01043310">
    <property type="protein sequence ID" value="GFS38778.1"/>
    <property type="molecule type" value="Genomic_DNA"/>
</dbReference>
<evidence type="ECO:0000313" key="2">
    <source>
        <dbReference type="Proteomes" id="UP000887013"/>
    </source>
</evidence>
<keyword evidence="2" id="KW-1185">Reference proteome</keyword>
<organism evidence="1 2">
    <name type="scientific">Nephila pilipes</name>
    <name type="common">Giant wood spider</name>
    <name type="synonym">Nephila maculata</name>
    <dbReference type="NCBI Taxonomy" id="299642"/>
    <lineage>
        <taxon>Eukaryota</taxon>
        <taxon>Metazoa</taxon>
        <taxon>Ecdysozoa</taxon>
        <taxon>Arthropoda</taxon>
        <taxon>Chelicerata</taxon>
        <taxon>Arachnida</taxon>
        <taxon>Araneae</taxon>
        <taxon>Araneomorphae</taxon>
        <taxon>Entelegynae</taxon>
        <taxon>Araneoidea</taxon>
        <taxon>Nephilidae</taxon>
        <taxon>Nephila</taxon>
    </lineage>
</organism>